<name>A0A0D2PBR2_HYPSF</name>
<feature type="domain" description="DUF6534" evidence="2">
    <location>
        <begin position="166"/>
        <end position="251"/>
    </location>
</feature>
<keyword evidence="1" id="KW-1133">Transmembrane helix</keyword>
<dbReference type="PANTHER" id="PTHR40465:SF1">
    <property type="entry name" value="DUF6534 DOMAIN-CONTAINING PROTEIN"/>
    <property type="match status" value="1"/>
</dbReference>
<sequence length="307" mass="34169">MHSYSGTYGALLLGGLFASGFSGFVALQSLLYFKLFPNDGTPLKSLVLIVWAFDLAHTALVWASLWDYMITNIANVSYGEYIPETIALTIVLTAILTFLTQCFFAHRIFHLSRRNWYITAPVVILAVGRLACACVSGAEMIEMQYFENFRAKFRWLFSMGLALSSGADILITALLFILLRKSKADSVSLDDIIDACILYTFEIGSLTSVTTVVSLICWVVLDDSLIFLGLHFLIGKLYANSLLASLNSRQRFRRSRATVTAFDLLSMPHIQPLPAEFQNTHNSRNANCGVQVDVIKSVQYDVETGKE</sequence>
<dbReference type="OrthoDB" id="3206554at2759"/>
<dbReference type="PANTHER" id="PTHR40465">
    <property type="entry name" value="CHROMOSOME 1, WHOLE GENOME SHOTGUN SEQUENCE"/>
    <property type="match status" value="1"/>
</dbReference>
<evidence type="ECO:0000259" key="2">
    <source>
        <dbReference type="Pfam" id="PF20152"/>
    </source>
</evidence>
<protein>
    <recommendedName>
        <fullName evidence="2">DUF6534 domain-containing protein</fullName>
    </recommendedName>
</protein>
<dbReference type="Proteomes" id="UP000054270">
    <property type="component" value="Unassembled WGS sequence"/>
</dbReference>
<feature type="transmembrane region" description="Helical" evidence="1">
    <location>
        <begin position="153"/>
        <end position="179"/>
    </location>
</feature>
<feature type="transmembrane region" description="Helical" evidence="1">
    <location>
        <begin position="227"/>
        <end position="246"/>
    </location>
</feature>
<dbReference type="STRING" id="945553.A0A0D2PBR2"/>
<feature type="transmembrane region" description="Helical" evidence="1">
    <location>
        <begin position="12"/>
        <end position="33"/>
    </location>
</feature>
<feature type="transmembrane region" description="Helical" evidence="1">
    <location>
        <begin position="116"/>
        <end position="141"/>
    </location>
</feature>
<dbReference type="Pfam" id="PF20152">
    <property type="entry name" value="DUF6534"/>
    <property type="match status" value="1"/>
</dbReference>
<gene>
    <name evidence="3" type="ORF">HYPSUDRAFT_33631</name>
</gene>
<feature type="transmembrane region" description="Helical" evidence="1">
    <location>
        <begin position="199"/>
        <end position="221"/>
    </location>
</feature>
<proteinExistence type="predicted"/>
<evidence type="ECO:0000313" key="4">
    <source>
        <dbReference type="Proteomes" id="UP000054270"/>
    </source>
</evidence>
<keyword evidence="1" id="KW-0472">Membrane</keyword>
<dbReference type="OMA" id="YSHRIFR"/>
<dbReference type="InterPro" id="IPR045339">
    <property type="entry name" value="DUF6534"/>
</dbReference>
<keyword evidence="1" id="KW-0812">Transmembrane</keyword>
<evidence type="ECO:0000256" key="1">
    <source>
        <dbReference type="SAM" id="Phobius"/>
    </source>
</evidence>
<evidence type="ECO:0000313" key="3">
    <source>
        <dbReference type="EMBL" id="KJA28299.1"/>
    </source>
</evidence>
<reference evidence="4" key="1">
    <citation type="submission" date="2014-04" db="EMBL/GenBank/DDBJ databases">
        <title>Evolutionary Origins and Diversification of the Mycorrhizal Mutualists.</title>
        <authorList>
            <consortium name="DOE Joint Genome Institute"/>
            <consortium name="Mycorrhizal Genomics Consortium"/>
            <person name="Kohler A."/>
            <person name="Kuo A."/>
            <person name="Nagy L.G."/>
            <person name="Floudas D."/>
            <person name="Copeland A."/>
            <person name="Barry K.W."/>
            <person name="Cichocki N."/>
            <person name="Veneault-Fourrey C."/>
            <person name="LaButti K."/>
            <person name="Lindquist E.A."/>
            <person name="Lipzen A."/>
            <person name="Lundell T."/>
            <person name="Morin E."/>
            <person name="Murat C."/>
            <person name="Riley R."/>
            <person name="Ohm R."/>
            <person name="Sun H."/>
            <person name="Tunlid A."/>
            <person name="Henrissat B."/>
            <person name="Grigoriev I.V."/>
            <person name="Hibbett D.S."/>
            <person name="Martin F."/>
        </authorList>
    </citation>
    <scope>NUCLEOTIDE SEQUENCE [LARGE SCALE GENOMIC DNA]</scope>
    <source>
        <strain evidence="4">FD-334 SS-4</strain>
    </source>
</reference>
<feature type="transmembrane region" description="Helical" evidence="1">
    <location>
        <begin position="85"/>
        <end position="104"/>
    </location>
</feature>
<dbReference type="AlphaFoldDB" id="A0A0D2PBR2"/>
<dbReference type="EMBL" id="KN817521">
    <property type="protein sequence ID" value="KJA28299.1"/>
    <property type="molecule type" value="Genomic_DNA"/>
</dbReference>
<accession>A0A0D2PBR2</accession>
<keyword evidence="4" id="KW-1185">Reference proteome</keyword>
<feature type="transmembrane region" description="Helical" evidence="1">
    <location>
        <begin position="45"/>
        <end position="65"/>
    </location>
</feature>
<organism evidence="3 4">
    <name type="scientific">Hypholoma sublateritium (strain FD-334 SS-4)</name>
    <dbReference type="NCBI Taxonomy" id="945553"/>
    <lineage>
        <taxon>Eukaryota</taxon>
        <taxon>Fungi</taxon>
        <taxon>Dikarya</taxon>
        <taxon>Basidiomycota</taxon>
        <taxon>Agaricomycotina</taxon>
        <taxon>Agaricomycetes</taxon>
        <taxon>Agaricomycetidae</taxon>
        <taxon>Agaricales</taxon>
        <taxon>Agaricineae</taxon>
        <taxon>Strophariaceae</taxon>
        <taxon>Hypholoma</taxon>
    </lineage>
</organism>